<accession>A0A0K2Y8G1</accession>
<reference evidence="2" key="1">
    <citation type="submission" date="2014-12" db="EMBL/GenBank/DDBJ databases">
        <authorList>
            <person name="Smet A."/>
        </authorList>
    </citation>
    <scope>NUCLEOTIDE SEQUENCE [LARGE SCALE GENOMIC DNA]</scope>
</reference>
<evidence type="ECO:0000313" key="2">
    <source>
        <dbReference type="Proteomes" id="UP000046090"/>
    </source>
</evidence>
<gene>
    <name evidence="1" type="ORF">HHE01_16650</name>
</gene>
<dbReference type="EMBL" id="CDMK01000001">
    <property type="protein sequence ID" value="CRI33979.1"/>
    <property type="molecule type" value="Genomic_DNA"/>
</dbReference>
<evidence type="ECO:0000313" key="1">
    <source>
        <dbReference type="EMBL" id="CRI33979.1"/>
    </source>
</evidence>
<sequence>MAKLEQVEIEVRSRYGDIPTQLQNAREDLRTFKVTLLGELVGESNPTGQEIAALKTQMACIEKRQNDYGFDFQNRTFTTSRVFTPPLLMCITLCLRKAG</sequence>
<organism evidence="1 2">
    <name type="scientific">Helicobacter heilmannii</name>
    <dbReference type="NCBI Taxonomy" id="35817"/>
    <lineage>
        <taxon>Bacteria</taxon>
        <taxon>Pseudomonadati</taxon>
        <taxon>Campylobacterota</taxon>
        <taxon>Epsilonproteobacteria</taxon>
        <taxon>Campylobacterales</taxon>
        <taxon>Helicobacteraceae</taxon>
        <taxon>Helicobacter</taxon>
    </lineage>
</organism>
<dbReference type="STRING" id="1216962.BN341_1890"/>
<name>A0A0K2Y8G1_HELHE</name>
<dbReference type="RefSeq" id="WP_015106044.1">
    <property type="nucleotide sequence ID" value="NZ_AP026684.1"/>
</dbReference>
<keyword evidence="2" id="KW-1185">Reference proteome</keyword>
<dbReference type="GeneID" id="76196607"/>
<proteinExistence type="predicted"/>
<dbReference type="Proteomes" id="UP000046090">
    <property type="component" value="Unassembled WGS sequence"/>
</dbReference>
<dbReference type="AlphaFoldDB" id="A0A0K2Y8G1"/>
<protein>
    <submittedName>
        <fullName evidence="1">Uncharacterized protein</fullName>
    </submittedName>
</protein>